<keyword evidence="6" id="KW-1015">Disulfide bond</keyword>
<evidence type="ECO:0000313" key="13">
    <source>
        <dbReference type="EMBL" id="CAJ1968756.1"/>
    </source>
</evidence>
<reference evidence="13" key="1">
    <citation type="submission" date="2023-08" db="EMBL/GenBank/DDBJ databases">
        <authorList>
            <person name="Audoor S."/>
            <person name="Bilcke G."/>
        </authorList>
    </citation>
    <scope>NUCLEOTIDE SEQUENCE</scope>
</reference>
<dbReference type="Gene3D" id="1.20.120.310">
    <property type="entry name" value="ERV/ALR sulfhydryl oxidase domain"/>
    <property type="match status" value="1"/>
</dbReference>
<feature type="domain" description="ERV/ALR sulfhydryl oxidase" evidence="11">
    <location>
        <begin position="330"/>
        <end position="466"/>
    </location>
</feature>
<protein>
    <recommendedName>
        <fullName evidence="8">Sulfhydryl oxidase</fullName>
        <ecNumber evidence="8">1.8.3.2</ecNumber>
    </recommendedName>
</protein>
<keyword evidence="2 8" id="KW-0285">Flavoprotein</keyword>
<proteinExistence type="predicted"/>
<dbReference type="CDD" id="cd02961">
    <property type="entry name" value="PDI_a_family"/>
    <property type="match status" value="1"/>
</dbReference>
<dbReference type="GO" id="GO:0003756">
    <property type="term" value="F:protein disulfide isomerase activity"/>
    <property type="evidence" value="ECO:0007669"/>
    <property type="project" value="TreeGrafter"/>
</dbReference>
<dbReference type="GO" id="GO:0016971">
    <property type="term" value="F:flavin-dependent sulfhydryl oxidase activity"/>
    <property type="evidence" value="ECO:0007669"/>
    <property type="project" value="InterPro"/>
</dbReference>
<keyword evidence="8" id="KW-0812">Transmembrane</keyword>
<feature type="compositionally biased region" description="Basic and acidic residues" evidence="9">
    <location>
        <begin position="542"/>
        <end position="555"/>
    </location>
</feature>
<evidence type="ECO:0000256" key="8">
    <source>
        <dbReference type="RuleBase" id="RU371123"/>
    </source>
</evidence>
<comment type="cofactor">
    <cofactor evidence="1 8">
        <name>FAD</name>
        <dbReference type="ChEBI" id="CHEBI:57692"/>
    </cofactor>
</comment>
<dbReference type="AlphaFoldDB" id="A0AAD2GBU2"/>
<dbReference type="PROSITE" id="PS51324">
    <property type="entry name" value="ERV_ALR"/>
    <property type="match status" value="1"/>
</dbReference>
<feature type="region of interest" description="Disordered" evidence="9">
    <location>
        <begin position="512"/>
        <end position="570"/>
    </location>
</feature>
<keyword evidence="8" id="KW-0472">Membrane</keyword>
<dbReference type="InterPro" id="IPR036249">
    <property type="entry name" value="Thioredoxin-like_sf"/>
</dbReference>
<dbReference type="InterPro" id="IPR013766">
    <property type="entry name" value="Thioredoxin_domain"/>
</dbReference>
<evidence type="ECO:0000256" key="10">
    <source>
        <dbReference type="SAM" id="SignalP"/>
    </source>
</evidence>
<evidence type="ECO:0000256" key="3">
    <source>
        <dbReference type="ARBA" id="ARBA00022729"/>
    </source>
</evidence>
<feature type="chain" id="PRO_5042168165" description="Sulfhydryl oxidase" evidence="10">
    <location>
        <begin position="33"/>
        <end position="617"/>
    </location>
</feature>
<dbReference type="GO" id="GO:0000139">
    <property type="term" value="C:Golgi membrane"/>
    <property type="evidence" value="ECO:0007669"/>
    <property type="project" value="TreeGrafter"/>
</dbReference>
<keyword evidence="7" id="KW-0325">Glycoprotein</keyword>
<dbReference type="Gene3D" id="3.40.30.10">
    <property type="entry name" value="Glutaredoxin"/>
    <property type="match status" value="1"/>
</dbReference>
<dbReference type="Pfam" id="PF00085">
    <property type="entry name" value="Thioredoxin"/>
    <property type="match status" value="1"/>
</dbReference>
<feature type="transmembrane region" description="Helical" evidence="8">
    <location>
        <begin position="580"/>
        <end position="598"/>
    </location>
</feature>
<evidence type="ECO:0000256" key="1">
    <source>
        <dbReference type="ARBA" id="ARBA00001974"/>
    </source>
</evidence>
<feature type="compositionally biased region" description="Low complexity" evidence="9">
    <location>
        <begin position="203"/>
        <end position="219"/>
    </location>
</feature>
<evidence type="ECO:0000259" key="12">
    <source>
        <dbReference type="PROSITE" id="PS51352"/>
    </source>
</evidence>
<feature type="region of interest" description="Disordered" evidence="9">
    <location>
        <begin position="202"/>
        <end position="227"/>
    </location>
</feature>
<evidence type="ECO:0000256" key="4">
    <source>
        <dbReference type="ARBA" id="ARBA00022827"/>
    </source>
</evidence>
<feature type="domain" description="Thioredoxin" evidence="12">
    <location>
        <begin position="49"/>
        <end position="199"/>
    </location>
</feature>
<dbReference type="Pfam" id="PF04777">
    <property type="entry name" value="Evr1_Alr"/>
    <property type="match status" value="1"/>
</dbReference>
<dbReference type="PANTHER" id="PTHR22897">
    <property type="entry name" value="QUIESCIN Q6-RELATED SULFHYDRYL OXIDASE"/>
    <property type="match status" value="1"/>
</dbReference>
<gene>
    <name evidence="13" type="ORF">CYCCA115_LOCUS23387</name>
</gene>
<evidence type="ECO:0000256" key="2">
    <source>
        <dbReference type="ARBA" id="ARBA00022630"/>
    </source>
</evidence>
<evidence type="ECO:0000313" key="14">
    <source>
        <dbReference type="Proteomes" id="UP001295423"/>
    </source>
</evidence>
<organism evidence="13 14">
    <name type="scientific">Cylindrotheca closterium</name>
    <dbReference type="NCBI Taxonomy" id="2856"/>
    <lineage>
        <taxon>Eukaryota</taxon>
        <taxon>Sar</taxon>
        <taxon>Stramenopiles</taxon>
        <taxon>Ochrophyta</taxon>
        <taxon>Bacillariophyta</taxon>
        <taxon>Bacillariophyceae</taxon>
        <taxon>Bacillariophycidae</taxon>
        <taxon>Bacillariales</taxon>
        <taxon>Bacillariaceae</taxon>
        <taxon>Cylindrotheca</taxon>
    </lineage>
</organism>
<dbReference type="Proteomes" id="UP001295423">
    <property type="component" value="Unassembled WGS sequence"/>
</dbReference>
<name>A0AAD2GBU2_9STRA</name>
<keyword evidence="14" id="KW-1185">Reference proteome</keyword>
<dbReference type="EMBL" id="CAKOGP040002402">
    <property type="protein sequence ID" value="CAJ1968756.1"/>
    <property type="molecule type" value="Genomic_DNA"/>
</dbReference>
<keyword evidence="5 8" id="KW-0560">Oxidoreductase</keyword>
<dbReference type="InterPro" id="IPR017905">
    <property type="entry name" value="ERV/ALR_sulphydryl_oxidase"/>
</dbReference>
<comment type="caution">
    <text evidence="13">The sequence shown here is derived from an EMBL/GenBank/DDBJ whole genome shotgun (WGS) entry which is preliminary data.</text>
</comment>
<dbReference type="EC" id="1.8.3.2" evidence="8"/>
<evidence type="ECO:0000256" key="5">
    <source>
        <dbReference type="ARBA" id="ARBA00023002"/>
    </source>
</evidence>
<evidence type="ECO:0000256" key="6">
    <source>
        <dbReference type="ARBA" id="ARBA00023157"/>
    </source>
</evidence>
<dbReference type="InterPro" id="IPR039798">
    <property type="entry name" value="Sulfhydryl_oxidase"/>
</dbReference>
<comment type="catalytic activity">
    <reaction evidence="8">
        <text>2 R'C(R)SH + O2 = R'C(R)S-S(R)CR' + H2O2</text>
        <dbReference type="Rhea" id="RHEA:17357"/>
        <dbReference type="ChEBI" id="CHEBI:15379"/>
        <dbReference type="ChEBI" id="CHEBI:16240"/>
        <dbReference type="ChEBI" id="CHEBI:16520"/>
        <dbReference type="ChEBI" id="CHEBI:17412"/>
        <dbReference type="EC" id="1.8.3.2"/>
    </reaction>
</comment>
<dbReference type="PANTHER" id="PTHR22897:SF8">
    <property type="entry name" value="SULFHYDRYL OXIDASE"/>
    <property type="match status" value="1"/>
</dbReference>
<dbReference type="GO" id="GO:0006457">
    <property type="term" value="P:protein folding"/>
    <property type="evidence" value="ECO:0007669"/>
    <property type="project" value="TreeGrafter"/>
</dbReference>
<keyword evidence="4 8" id="KW-0274">FAD</keyword>
<sequence>MTVVLQHSCNVCSLFMLTMIMVTLTMTSVVQAAAATADNSQYMYLKMEPTARYPVQEVRLDDVTQTHETTLKDGKAHKEPDFLSPNYAKPKVVEYYAHWCPHCIHFKPQYIQFARKMKSIAPQVNVFAVSCVPWDVICRDQGVTGYPTVLLYEANSVNGTVIQRNNLHPLTVLRKLGMTVSTSNNVNEDKVPKLEQPQHFASVQVQQEQQQQQQQQEQEQQQHDHHKVAAHHFMHKSQQEAYNDAHLSLDFALRNGVFVTNNKLPTLVKTALQEFLVVVQKTFPPTAPLQPLVEHLINDFNDIFSNNEEELETVLNQFATVSKPPSSTWSPACMQHGTGYTCGLWQLFHIITIGAIEWNQMSSQKSQQLTTMHVADSIRGFVQHFFQCEECRMHFLHEYDSCSYDRCNRLTDTKMELIIGADSADLLLSKWQELPLWLYETHNGVNARLRKERLTAEQPEQVEDTTPQEVLWPPQEWCSSCWLGEGRWEDHKIYEFLRAQYWPGVTFDDTLNNNNGGGNQQYHHDQDGGNNGLEAVHASATTKDEYEPHHEEQRRQQWQQERQNKYDDDEEEPLPLWKRLVAASAIVMVLVMASIAWYRKIQFDRRGYLKKNESFEP</sequence>
<dbReference type="SUPFAM" id="SSF69000">
    <property type="entry name" value="FAD-dependent thiol oxidase"/>
    <property type="match status" value="1"/>
</dbReference>
<keyword evidence="3 10" id="KW-0732">Signal</keyword>
<dbReference type="InterPro" id="IPR036774">
    <property type="entry name" value="ERV/ALR_sulphydryl_oxid_sf"/>
</dbReference>
<accession>A0AAD2GBU2</accession>
<dbReference type="GO" id="GO:0005615">
    <property type="term" value="C:extracellular space"/>
    <property type="evidence" value="ECO:0007669"/>
    <property type="project" value="TreeGrafter"/>
</dbReference>
<keyword evidence="8" id="KW-1133">Transmembrane helix</keyword>
<evidence type="ECO:0000256" key="7">
    <source>
        <dbReference type="ARBA" id="ARBA00023180"/>
    </source>
</evidence>
<feature type="signal peptide" evidence="10">
    <location>
        <begin position="1"/>
        <end position="32"/>
    </location>
</feature>
<evidence type="ECO:0000259" key="11">
    <source>
        <dbReference type="PROSITE" id="PS51324"/>
    </source>
</evidence>
<dbReference type="PROSITE" id="PS51352">
    <property type="entry name" value="THIOREDOXIN_2"/>
    <property type="match status" value="1"/>
</dbReference>
<dbReference type="SUPFAM" id="SSF52833">
    <property type="entry name" value="Thioredoxin-like"/>
    <property type="match status" value="1"/>
</dbReference>
<evidence type="ECO:0000256" key="9">
    <source>
        <dbReference type="SAM" id="MobiDB-lite"/>
    </source>
</evidence>